<keyword evidence="1" id="KW-0732">Signal</keyword>
<organism evidence="2 3">
    <name type="scientific">Gossypium schwendimanii</name>
    <name type="common">Cotton</name>
    <dbReference type="NCBI Taxonomy" id="34291"/>
    <lineage>
        <taxon>Eukaryota</taxon>
        <taxon>Viridiplantae</taxon>
        <taxon>Streptophyta</taxon>
        <taxon>Embryophyta</taxon>
        <taxon>Tracheophyta</taxon>
        <taxon>Spermatophyta</taxon>
        <taxon>Magnoliopsida</taxon>
        <taxon>eudicotyledons</taxon>
        <taxon>Gunneridae</taxon>
        <taxon>Pentapetalae</taxon>
        <taxon>rosids</taxon>
        <taxon>malvids</taxon>
        <taxon>Malvales</taxon>
        <taxon>Malvaceae</taxon>
        <taxon>Malvoideae</taxon>
        <taxon>Gossypium</taxon>
    </lineage>
</organism>
<comment type="caution">
    <text evidence="2">The sequence shown here is derived from an EMBL/GenBank/DDBJ whole genome shotgun (WGS) entry which is preliminary data.</text>
</comment>
<protein>
    <recommendedName>
        <fullName evidence="4">Secreted protein</fullName>
    </recommendedName>
</protein>
<reference evidence="2 3" key="1">
    <citation type="journal article" date="2019" name="Genome Biol. Evol.">
        <title>Insights into the evolution of the New World diploid cottons (Gossypium, subgenus Houzingenia) based on genome sequencing.</title>
        <authorList>
            <person name="Grover C.E."/>
            <person name="Arick M.A. 2nd"/>
            <person name="Thrash A."/>
            <person name="Conover J.L."/>
            <person name="Sanders W.S."/>
            <person name="Peterson D.G."/>
            <person name="Frelichowski J.E."/>
            <person name="Scheffler J.A."/>
            <person name="Scheffler B.E."/>
            <person name="Wendel J.F."/>
        </authorList>
    </citation>
    <scope>NUCLEOTIDE SEQUENCE [LARGE SCALE GENOMIC DNA]</scope>
    <source>
        <strain evidence="2">1</strain>
        <tissue evidence="2">Leaf</tissue>
    </source>
</reference>
<feature type="signal peptide" evidence="1">
    <location>
        <begin position="1"/>
        <end position="23"/>
    </location>
</feature>
<proteinExistence type="predicted"/>
<accession>A0A7J9MRF6</accession>
<evidence type="ECO:0008006" key="4">
    <source>
        <dbReference type="Google" id="ProtNLM"/>
    </source>
</evidence>
<evidence type="ECO:0000313" key="3">
    <source>
        <dbReference type="Proteomes" id="UP000593576"/>
    </source>
</evidence>
<dbReference type="EMBL" id="JABFAF010000013">
    <property type="protein sequence ID" value="MBA0873457.1"/>
    <property type="molecule type" value="Genomic_DNA"/>
</dbReference>
<sequence length="98" mass="10926">MVATKFMAIRLAILLLLFTSLPAFHECSRSSSIHGNKLDPGSKITLGPCSHRPCPTSGPASSDGFWRWHIPQLLVLHIKKMLYCESRLRKALPPRTTS</sequence>
<gene>
    <name evidence="2" type="ORF">Goshw_002469</name>
</gene>
<dbReference type="Proteomes" id="UP000593576">
    <property type="component" value="Unassembled WGS sequence"/>
</dbReference>
<dbReference type="AlphaFoldDB" id="A0A7J9MRF6"/>
<keyword evidence="3" id="KW-1185">Reference proteome</keyword>
<evidence type="ECO:0000256" key="1">
    <source>
        <dbReference type="SAM" id="SignalP"/>
    </source>
</evidence>
<evidence type="ECO:0000313" key="2">
    <source>
        <dbReference type="EMBL" id="MBA0873457.1"/>
    </source>
</evidence>
<feature type="chain" id="PRO_5029730083" description="Secreted protein" evidence="1">
    <location>
        <begin position="24"/>
        <end position="98"/>
    </location>
</feature>
<name>A0A7J9MRF6_GOSSC</name>